<comment type="caution">
    <text evidence="1">The sequence shown here is derived from an EMBL/GenBank/DDBJ whole genome shotgun (WGS) entry which is preliminary data.</text>
</comment>
<protein>
    <submittedName>
        <fullName evidence="1">DUF177 domain-containing protein</fullName>
    </submittedName>
</protein>
<dbReference type="InterPro" id="IPR003772">
    <property type="entry name" value="YceD"/>
</dbReference>
<dbReference type="Pfam" id="PF02620">
    <property type="entry name" value="YceD"/>
    <property type="match status" value="1"/>
</dbReference>
<organism evidence="1 2">
    <name type="scientific">Xylanibacter caecicola</name>
    <dbReference type="NCBI Taxonomy" id="2736294"/>
    <lineage>
        <taxon>Bacteria</taxon>
        <taxon>Pseudomonadati</taxon>
        <taxon>Bacteroidota</taxon>
        <taxon>Bacteroidia</taxon>
        <taxon>Bacteroidales</taxon>
        <taxon>Prevotellaceae</taxon>
        <taxon>Xylanibacter</taxon>
    </lineage>
</organism>
<gene>
    <name evidence="1" type="ORF">HPS54_00840</name>
</gene>
<evidence type="ECO:0000313" key="2">
    <source>
        <dbReference type="Proteomes" id="UP000820977"/>
    </source>
</evidence>
<dbReference type="Proteomes" id="UP000820977">
    <property type="component" value="Unassembled WGS sequence"/>
</dbReference>
<sequence>MCDLELFKIDLHRLDESGETFHFDLDNSFFEALDASEVRGGDLKATVEVRPVTHGSFELQFHAEGTAVVSCDLCLDDMDQPIIADGMLIVRFGDVEAVQTGGDTDGGDIVVVDENEGIVDVSWFIYEFIALAIPIKHVHEDGECNPEMVKVLGGYMSGGSQEHNDGQATDPRWSELEKLKTIIKD</sequence>
<proteinExistence type="predicted"/>
<dbReference type="RefSeq" id="WP_172343599.1">
    <property type="nucleotide sequence ID" value="NZ_CATJFF010000068.1"/>
</dbReference>
<reference evidence="1 2" key="1">
    <citation type="submission" date="2020-05" db="EMBL/GenBank/DDBJ databases">
        <title>Distinct polysaccharide utilization as determinants for interspecies competition between intestinal Prevotella spp.</title>
        <authorList>
            <person name="Galvez E.J.C."/>
            <person name="Iljazovic A."/>
            <person name="Strowig T."/>
        </authorList>
    </citation>
    <scope>NUCLEOTIDE SEQUENCE [LARGE SCALE GENOMIC DNA]</scope>
    <source>
        <strain evidence="1 2">PCHR</strain>
    </source>
</reference>
<name>A0ABX2AXV2_9BACT</name>
<evidence type="ECO:0000313" key="1">
    <source>
        <dbReference type="EMBL" id="NPE24074.1"/>
    </source>
</evidence>
<accession>A0ABX2AXV2</accession>
<dbReference type="EMBL" id="JABKKJ010000001">
    <property type="protein sequence ID" value="NPE24074.1"/>
    <property type="molecule type" value="Genomic_DNA"/>
</dbReference>
<keyword evidence="2" id="KW-1185">Reference proteome</keyword>